<gene>
    <name evidence="4" type="ORF">LAMI_0C06612G</name>
</gene>
<organism evidence="4 5">
    <name type="scientific">Lachancea mirantina</name>
    <dbReference type="NCBI Taxonomy" id="1230905"/>
    <lineage>
        <taxon>Eukaryota</taxon>
        <taxon>Fungi</taxon>
        <taxon>Dikarya</taxon>
        <taxon>Ascomycota</taxon>
        <taxon>Saccharomycotina</taxon>
        <taxon>Saccharomycetes</taxon>
        <taxon>Saccharomycetales</taxon>
        <taxon>Saccharomycetaceae</taxon>
        <taxon>Lachancea</taxon>
    </lineage>
</organism>
<evidence type="ECO:0000259" key="3">
    <source>
        <dbReference type="Pfam" id="PF13883"/>
    </source>
</evidence>
<dbReference type="Proteomes" id="UP000191024">
    <property type="component" value="Chromosome C"/>
</dbReference>
<feature type="compositionally biased region" description="Pro residues" evidence="1">
    <location>
        <begin position="127"/>
        <end position="137"/>
    </location>
</feature>
<evidence type="ECO:0000313" key="5">
    <source>
        <dbReference type="Proteomes" id="UP000191024"/>
    </source>
</evidence>
<evidence type="ECO:0000256" key="1">
    <source>
        <dbReference type="SAM" id="MobiDB-lite"/>
    </source>
</evidence>
<dbReference type="SUPFAM" id="SSF50475">
    <property type="entry name" value="FMN-binding split barrel"/>
    <property type="match status" value="1"/>
</dbReference>
<dbReference type="InterPro" id="IPR012349">
    <property type="entry name" value="Split_barrel_FMN-bd"/>
</dbReference>
<feature type="signal peptide" evidence="2">
    <location>
        <begin position="1"/>
        <end position="18"/>
    </location>
</feature>
<dbReference type="AlphaFoldDB" id="A0A1G4J386"/>
<sequence>MKLASIWVSIATLVVATAHVDSVQEQRFEEAHHEKKPAILARHLAAHERDAHVNTVDRERGVPVSFVEYFVGSDACPGVETSQNGNLIFLLSEMSSTFKNWNTSSNASVTLEAHRGPWHDPHHRPGHPPGPPGPPGPRGALLRPRATYFGDLKPFEGSDALKECFLRKHPDAAWWLPGGKHSKLNDTRWLEFDVSEVYLISPLQQEPFFGTVPGDEYHHAESGMQEPDSHKAENRRHNPHHGCGDGPAGQSRDRSPGFSPIKLLWNLFQNY</sequence>
<proteinExistence type="predicted"/>
<feature type="region of interest" description="Disordered" evidence="1">
    <location>
        <begin position="114"/>
        <end position="142"/>
    </location>
</feature>
<feature type="domain" description="CREG-like beta-barrel" evidence="3">
    <location>
        <begin position="34"/>
        <end position="201"/>
    </location>
</feature>
<dbReference type="Gene3D" id="2.30.110.10">
    <property type="entry name" value="Electron Transport, Fmn-binding Protein, Chain A"/>
    <property type="match status" value="1"/>
</dbReference>
<accession>A0A1G4J386</accession>
<reference evidence="5" key="1">
    <citation type="submission" date="2016-03" db="EMBL/GenBank/DDBJ databases">
        <authorList>
            <person name="Devillers H."/>
        </authorList>
    </citation>
    <scope>NUCLEOTIDE SEQUENCE [LARGE SCALE GENOMIC DNA]</scope>
</reference>
<feature type="chain" id="PRO_5009235855" evidence="2">
    <location>
        <begin position="19"/>
        <end position="271"/>
    </location>
</feature>
<feature type="region of interest" description="Disordered" evidence="1">
    <location>
        <begin position="214"/>
        <end position="257"/>
    </location>
</feature>
<name>A0A1G4J386_9SACH</name>
<dbReference type="PANTHER" id="PTHR37273:SF1">
    <property type="entry name" value="ADL397C-AP"/>
    <property type="match status" value="1"/>
</dbReference>
<protein>
    <submittedName>
        <fullName evidence="4">LAMI_0C06612g1_1</fullName>
    </submittedName>
</protein>
<evidence type="ECO:0000256" key="2">
    <source>
        <dbReference type="SAM" id="SignalP"/>
    </source>
</evidence>
<keyword evidence="2" id="KW-0732">Signal</keyword>
<dbReference type="Pfam" id="PF13883">
    <property type="entry name" value="CREG_beta-barrel"/>
    <property type="match status" value="1"/>
</dbReference>
<evidence type="ECO:0000313" key="4">
    <source>
        <dbReference type="EMBL" id="SCU84194.1"/>
    </source>
</evidence>
<feature type="compositionally biased region" description="Basic and acidic residues" evidence="1">
    <location>
        <begin position="215"/>
        <end position="236"/>
    </location>
</feature>
<dbReference type="OrthoDB" id="2138282at2759"/>
<dbReference type="STRING" id="1230905.A0A1G4J386"/>
<keyword evidence="5" id="KW-1185">Reference proteome</keyword>
<dbReference type="EMBL" id="LT598466">
    <property type="protein sequence ID" value="SCU84194.1"/>
    <property type="molecule type" value="Genomic_DNA"/>
</dbReference>
<dbReference type="InterPro" id="IPR055343">
    <property type="entry name" value="CREG_beta-barrel"/>
</dbReference>
<dbReference type="PANTHER" id="PTHR37273">
    <property type="entry name" value="CHROMOSOME 8, WHOLE GENOME SHOTGUN SEQUENCE"/>
    <property type="match status" value="1"/>
</dbReference>